<evidence type="ECO:0000256" key="1">
    <source>
        <dbReference type="ARBA" id="ARBA00004141"/>
    </source>
</evidence>
<evidence type="ECO:0000256" key="3">
    <source>
        <dbReference type="ARBA" id="ARBA00022448"/>
    </source>
</evidence>
<dbReference type="GO" id="GO:0016020">
    <property type="term" value="C:membrane"/>
    <property type="evidence" value="ECO:0007669"/>
    <property type="project" value="UniProtKB-SubCell"/>
</dbReference>
<dbReference type="FunFam" id="1.20.1250.20:FF:000474">
    <property type="entry name" value="Sugar transporter, putative"/>
    <property type="match status" value="1"/>
</dbReference>
<keyword evidence="5 8" id="KW-1133">Transmembrane helix</keyword>
<evidence type="ECO:0000313" key="11">
    <source>
        <dbReference type="Proteomes" id="UP000813385"/>
    </source>
</evidence>
<dbReference type="PANTHER" id="PTHR48020">
    <property type="entry name" value="PROTON MYO-INOSITOL COTRANSPORTER"/>
    <property type="match status" value="1"/>
</dbReference>
<feature type="region of interest" description="Disordered" evidence="7">
    <location>
        <begin position="1"/>
        <end position="72"/>
    </location>
</feature>
<feature type="transmembrane region" description="Helical" evidence="8">
    <location>
        <begin position="411"/>
        <end position="432"/>
    </location>
</feature>
<dbReference type="SUPFAM" id="SSF103473">
    <property type="entry name" value="MFS general substrate transporter"/>
    <property type="match status" value="1"/>
</dbReference>
<dbReference type="OrthoDB" id="5290825at2759"/>
<evidence type="ECO:0000313" key="10">
    <source>
        <dbReference type="EMBL" id="KAH7353976.1"/>
    </source>
</evidence>
<dbReference type="InterPro" id="IPR005828">
    <property type="entry name" value="MFS_sugar_transport-like"/>
</dbReference>
<sequence>MPPPRVDDEAPHTDVTNDNPRNLVRDGGSSSSRSSLTHNGGSAPTVTDKGGLNNDFNNGINNGVNNNDHRPSTVGALLNNPLVGLTEQELLADVDLFLEEKGLQEHRDAFQRGALVAQVQNQPGAFENIATLSEDEKEVLRREQTHRWSQPFMMYFLCTLCAGSAIVQGMDQSAVNGAQYFYFREFGIEDPDQYASIQGLINGAPYLCSAVIGCWTNPILNRFLGRRGTIFVSCGMSVITGIWMAAADTWVNLLIARLALGFAIGAKSSTTPVYSAESTPKAIRGALTMMWQMWTAFGIALGTIVGVAFANVTTFGEDTQWRWIMASTSVPPLIVMLQVYFCPESPRWYMERGRYTDAFKSVCRLRYTHVQAARDMYYAYKLLQIEAAEREGHKWTDFFTVRRNRRAAQSAWFVMFMQQFCGVNVIVYYSMLMFQNAGYGRDQALLATMGMGLVNWIFAIPAVYTIDTFGRRNLLLATFPCMAACLYFTGFCFLISDDNLRPPLIISGVFVFMAFYSPGAGPVPFTYSAEAFPLHYRDIGMCSATAVTWGFNFIISFTWPMMNADLGDTGAFSWYATWNLIGWVTAYFFLPETKNLTLEELDAVFSVRNRDHARYYLQKFPWYIKKNIFRQDVAPMPPLYAVDDSLPSEKQYEPTAMTSHNEGVVGGRNNRGNNGFVDASHTGFAGAASGAGGSGN</sequence>
<keyword evidence="4 8" id="KW-0812">Transmembrane</keyword>
<proteinExistence type="inferred from homology"/>
<evidence type="ECO:0000256" key="5">
    <source>
        <dbReference type="ARBA" id="ARBA00022989"/>
    </source>
</evidence>
<feature type="transmembrane region" description="Helical" evidence="8">
    <location>
        <begin position="194"/>
        <end position="216"/>
    </location>
</feature>
<dbReference type="PRINTS" id="PR00171">
    <property type="entry name" value="SUGRTRNSPORT"/>
</dbReference>
<feature type="transmembrane region" description="Helical" evidence="8">
    <location>
        <begin position="502"/>
        <end position="527"/>
    </location>
</feature>
<name>A0A8K0X187_9PEZI</name>
<dbReference type="Pfam" id="PF00083">
    <property type="entry name" value="Sugar_tr"/>
    <property type="match status" value="1"/>
</dbReference>
<dbReference type="InterPro" id="IPR020846">
    <property type="entry name" value="MFS_dom"/>
</dbReference>
<feature type="transmembrane region" description="Helical" evidence="8">
    <location>
        <begin position="444"/>
        <end position="466"/>
    </location>
</feature>
<evidence type="ECO:0000256" key="2">
    <source>
        <dbReference type="ARBA" id="ARBA00010992"/>
    </source>
</evidence>
<comment type="similarity">
    <text evidence="2">Belongs to the major facilitator superfamily. Sugar transporter (TC 2.A.1.1) family.</text>
</comment>
<feature type="transmembrane region" description="Helical" evidence="8">
    <location>
        <begin position="228"/>
        <end position="247"/>
    </location>
</feature>
<dbReference type="Proteomes" id="UP000813385">
    <property type="component" value="Unassembled WGS sequence"/>
</dbReference>
<evidence type="ECO:0000256" key="7">
    <source>
        <dbReference type="SAM" id="MobiDB-lite"/>
    </source>
</evidence>
<feature type="transmembrane region" description="Helical" evidence="8">
    <location>
        <begin position="571"/>
        <end position="590"/>
    </location>
</feature>
<gene>
    <name evidence="10" type="ORF">B0T11DRAFT_245609</name>
</gene>
<feature type="compositionally biased region" description="Basic and acidic residues" evidence="7">
    <location>
        <begin position="1"/>
        <end position="12"/>
    </location>
</feature>
<keyword evidence="11" id="KW-1185">Reference proteome</keyword>
<reference evidence="10" key="1">
    <citation type="journal article" date="2021" name="Nat. Commun.">
        <title>Genetic determinants of endophytism in the Arabidopsis root mycobiome.</title>
        <authorList>
            <person name="Mesny F."/>
            <person name="Miyauchi S."/>
            <person name="Thiergart T."/>
            <person name="Pickel B."/>
            <person name="Atanasova L."/>
            <person name="Karlsson M."/>
            <person name="Huettel B."/>
            <person name="Barry K.W."/>
            <person name="Haridas S."/>
            <person name="Chen C."/>
            <person name="Bauer D."/>
            <person name="Andreopoulos W."/>
            <person name="Pangilinan J."/>
            <person name="LaButti K."/>
            <person name="Riley R."/>
            <person name="Lipzen A."/>
            <person name="Clum A."/>
            <person name="Drula E."/>
            <person name="Henrissat B."/>
            <person name="Kohler A."/>
            <person name="Grigoriev I.V."/>
            <person name="Martin F.M."/>
            <person name="Hacquard S."/>
        </authorList>
    </citation>
    <scope>NUCLEOTIDE SEQUENCE</scope>
    <source>
        <strain evidence="10">MPI-CAGE-AT-0016</strain>
    </source>
</reference>
<evidence type="ECO:0000256" key="8">
    <source>
        <dbReference type="SAM" id="Phobius"/>
    </source>
</evidence>
<dbReference type="AlphaFoldDB" id="A0A8K0X187"/>
<feature type="transmembrane region" description="Helical" evidence="8">
    <location>
        <begin position="286"/>
        <end position="309"/>
    </location>
</feature>
<feature type="compositionally biased region" description="Low complexity" evidence="7">
    <location>
        <begin position="50"/>
        <end position="66"/>
    </location>
</feature>
<feature type="transmembrane region" description="Helical" evidence="8">
    <location>
        <begin position="539"/>
        <end position="559"/>
    </location>
</feature>
<dbReference type="PROSITE" id="PS50850">
    <property type="entry name" value="MFS"/>
    <property type="match status" value="1"/>
</dbReference>
<dbReference type="GO" id="GO:0022857">
    <property type="term" value="F:transmembrane transporter activity"/>
    <property type="evidence" value="ECO:0007669"/>
    <property type="project" value="InterPro"/>
</dbReference>
<dbReference type="GO" id="GO:0015798">
    <property type="term" value="P:myo-inositol transport"/>
    <property type="evidence" value="ECO:0007669"/>
    <property type="project" value="UniProtKB-ARBA"/>
</dbReference>
<dbReference type="EMBL" id="JAGPXD010000005">
    <property type="protein sequence ID" value="KAH7353976.1"/>
    <property type="molecule type" value="Genomic_DNA"/>
</dbReference>
<feature type="domain" description="Major facilitator superfamily (MFS) profile" evidence="9">
    <location>
        <begin position="157"/>
        <end position="594"/>
    </location>
</feature>
<dbReference type="Gene3D" id="1.20.1250.20">
    <property type="entry name" value="MFS general substrate transporter like domains"/>
    <property type="match status" value="1"/>
</dbReference>
<evidence type="ECO:0000259" key="9">
    <source>
        <dbReference type="PROSITE" id="PS50850"/>
    </source>
</evidence>
<dbReference type="NCBIfam" id="TIGR00879">
    <property type="entry name" value="SP"/>
    <property type="match status" value="1"/>
</dbReference>
<evidence type="ECO:0000256" key="4">
    <source>
        <dbReference type="ARBA" id="ARBA00022692"/>
    </source>
</evidence>
<protein>
    <submittedName>
        <fullName evidence="10">Arabinose-proton symporter</fullName>
    </submittedName>
</protein>
<feature type="transmembrane region" description="Helical" evidence="8">
    <location>
        <begin position="152"/>
        <end position="170"/>
    </location>
</feature>
<dbReference type="PANTHER" id="PTHR48020:SF26">
    <property type="entry name" value="MYO-INOSITOL TRANSPORTER, PUTATIVE (AFU_ORTHOLOGUE AFUA_4G01560)-RELATED"/>
    <property type="match status" value="1"/>
</dbReference>
<dbReference type="InterPro" id="IPR050814">
    <property type="entry name" value="Myo-inositol_Transporter"/>
</dbReference>
<dbReference type="GO" id="GO:0015791">
    <property type="term" value="P:polyol transmembrane transport"/>
    <property type="evidence" value="ECO:0007669"/>
    <property type="project" value="UniProtKB-ARBA"/>
</dbReference>
<evidence type="ECO:0000256" key="6">
    <source>
        <dbReference type="ARBA" id="ARBA00023136"/>
    </source>
</evidence>
<feature type="transmembrane region" description="Helical" evidence="8">
    <location>
        <begin position="473"/>
        <end position="496"/>
    </location>
</feature>
<organism evidence="10 11">
    <name type="scientific">Plectosphaerella cucumerina</name>
    <dbReference type="NCBI Taxonomy" id="40658"/>
    <lineage>
        <taxon>Eukaryota</taxon>
        <taxon>Fungi</taxon>
        <taxon>Dikarya</taxon>
        <taxon>Ascomycota</taxon>
        <taxon>Pezizomycotina</taxon>
        <taxon>Sordariomycetes</taxon>
        <taxon>Hypocreomycetidae</taxon>
        <taxon>Glomerellales</taxon>
        <taxon>Plectosphaerellaceae</taxon>
        <taxon>Plectosphaerella</taxon>
    </lineage>
</organism>
<feature type="compositionally biased region" description="Low complexity" evidence="7">
    <location>
        <begin position="27"/>
        <end position="42"/>
    </location>
</feature>
<dbReference type="InterPro" id="IPR036259">
    <property type="entry name" value="MFS_trans_sf"/>
</dbReference>
<comment type="caution">
    <text evidence="10">The sequence shown here is derived from an EMBL/GenBank/DDBJ whole genome shotgun (WGS) entry which is preliminary data.</text>
</comment>
<accession>A0A8K0X187</accession>
<dbReference type="InterPro" id="IPR003663">
    <property type="entry name" value="Sugar/inositol_transpt"/>
</dbReference>
<comment type="subcellular location">
    <subcellularLocation>
        <location evidence="1">Membrane</location>
        <topology evidence="1">Multi-pass membrane protein</topology>
    </subcellularLocation>
</comment>
<keyword evidence="3" id="KW-0813">Transport</keyword>
<keyword evidence="6 8" id="KW-0472">Membrane</keyword>